<sequence>MRALQLQENNTYNDQSKKITNNVGERVFGRDITCENFQSVIPPSKNLKYAFLIDEYTSDIYRNLHNIEELYMIKSDYMSHQTGITLKMRAILVDWLFDVHLKFKLFEETLFLAVSILDRYLNKAKVTKEALQLVGITSMFIASKYQEISPPELKDFVYVTEQTCTKNEIISTERLILKMLDFDLNMPTALTFFERYSRICKFDDFAYYIGLFLIEISLFEVSFLQYKPSTIASAAVFLSKKIAKNSLSTISKSQKAEGISVCVQELANLVANCDASYFCSVKKKFGSEKFQCVSKTMELVR</sequence>
<dbReference type="GO" id="GO:0016538">
    <property type="term" value="F:cyclin-dependent protein serine/threonine kinase regulator activity"/>
    <property type="evidence" value="ECO:0007669"/>
    <property type="project" value="InterPro"/>
</dbReference>
<evidence type="ECO:0000313" key="8">
    <source>
        <dbReference type="Proteomes" id="UP000187209"/>
    </source>
</evidence>
<dbReference type="AlphaFoldDB" id="A0A1R2BNP2"/>
<protein>
    <submittedName>
        <fullName evidence="7">Uncharacterized protein</fullName>
    </submittedName>
</protein>
<dbReference type="Proteomes" id="UP000187209">
    <property type="component" value="Unassembled WGS sequence"/>
</dbReference>
<keyword evidence="3" id="KW-0131">Cell cycle</keyword>
<dbReference type="CDD" id="cd20507">
    <property type="entry name" value="CYCLIN_CCNB1-like_rpt1"/>
    <property type="match status" value="1"/>
</dbReference>
<evidence type="ECO:0000259" key="6">
    <source>
        <dbReference type="SMART" id="SM01332"/>
    </source>
</evidence>
<dbReference type="SMART" id="SM00385">
    <property type="entry name" value="CYCLIN"/>
    <property type="match status" value="2"/>
</dbReference>
<evidence type="ECO:0000256" key="2">
    <source>
        <dbReference type="ARBA" id="ARBA00023127"/>
    </source>
</evidence>
<dbReference type="InterPro" id="IPR004367">
    <property type="entry name" value="Cyclin_C-dom"/>
</dbReference>
<dbReference type="InterPro" id="IPR036915">
    <property type="entry name" value="Cyclin-like_sf"/>
</dbReference>
<dbReference type="InterPro" id="IPR039361">
    <property type="entry name" value="Cyclin"/>
</dbReference>
<dbReference type="OrthoDB" id="5590282at2759"/>
<dbReference type="SUPFAM" id="SSF47954">
    <property type="entry name" value="Cyclin-like"/>
    <property type="match status" value="2"/>
</dbReference>
<proteinExistence type="inferred from homology"/>
<evidence type="ECO:0000259" key="5">
    <source>
        <dbReference type="SMART" id="SM00385"/>
    </source>
</evidence>
<feature type="domain" description="Cyclin-like" evidence="5">
    <location>
        <begin position="191"/>
        <end position="268"/>
    </location>
</feature>
<dbReference type="PIRSF" id="PIRSF001771">
    <property type="entry name" value="Cyclin_A_B_D_E"/>
    <property type="match status" value="1"/>
</dbReference>
<feature type="domain" description="Cyclin-like" evidence="5">
    <location>
        <begin position="94"/>
        <end position="178"/>
    </location>
</feature>
<evidence type="ECO:0000256" key="3">
    <source>
        <dbReference type="ARBA" id="ARBA00023306"/>
    </source>
</evidence>
<comment type="caution">
    <text evidence="7">The sequence shown here is derived from an EMBL/GenBank/DDBJ whole genome shotgun (WGS) entry which is preliminary data.</text>
</comment>
<organism evidence="7 8">
    <name type="scientific">Stentor coeruleus</name>
    <dbReference type="NCBI Taxonomy" id="5963"/>
    <lineage>
        <taxon>Eukaryota</taxon>
        <taxon>Sar</taxon>
        <taxon>Alveolata</taxon>
        <taxon>Ciliophora</taxon>
        <taxon>Postciliodesmatophora</taxon>
        <taxon>Heterotrichea</taxon>
        <taxon>Heterotrichida</taxon>
        <taxon>Stentoridae</taxon>
        <taxon>Stentor</taxon>
    </lineage>
</organism>
<evidence type="ECO:0000256" key="1">
    <source>
        <dbReference type="ARBA" id="ARBA00022618"/>
    </source>
</evidence>
<keyword evidence="8" id="KW-1185">Reference proteome</keyword>
<dbReference type="InterPro" id="IPR046965">
    <property type="entry name" value="Cyclin_A/B-like"/>
</dbReference>
<evidence type="ECO:0000313" key="7">
    <source>
        <dbReference type="EMBL" id="OMJ78392.1"/>
    </source>
</evidence>
<dbReference type="SMART" id="SM01332">
    <property type="entry name" value="Cyclin_C"/>
    <property type="match status" value="1"/>
</dbReference>
<dbReference type="FunFam" id="1.10.472.10:FF:000001">
    <property type="entry name" value="G2/mitotic-specific cyclin"/>
    <property type="match status" value="1"/>
</dbReference>
<gene>
    <name evidence="7" type="ORF">SteCoe_21825</name>
</gene>
<dbReference type="GO" id="GO:0044772">
    <property type="term" value="P:mitotic cell cycle phase transition"/>
    <property type="evidence" value="ECO:0007669"/>
    <property type="project" value="InterPro"/>
</dbReference>
<name>A0A1R2BNP2_9CILI</name>
<dbReference type="Pfam" id="PF02984">
    <property type="entry name" value="Cyclin_C"/>
    <property type="match status" value="1"/>
</dbReference>
<dbReference type="InterPro" id="IPR013763">
    <property type="entry name" value="Cyclin-like_dom"/>
</dbReference>
<keyword evidence="1" id="KW-0132">Cell division</keyword>
<dbReference type="InterPro" id="IPR048258">
    <property type="entry name" value="Cyclins_cyclin-box"/>
</dbReference>
<comment type="similarity">
    <text evidence="4">Belongs to the cyclin family.</text>
</comment>
<dbReference type="PANTHER" id="PTHR10177">
    <property type="entry name" value="CYCLINS"/>
    <property type="match status" value="1"/>
</dbReference>
<dbReference type="EMBL" id="MPUH01000524">
    <property type="protein sequence ID" value="OMJ78392.1"/>
    <property type="molecule type" value="Genomic_DNA"/>
</dbReference>
<dbReference type="PROSITE" id="PS00292">
    <property type="entry name" value="CYCLINS"/>
    <property type="match status" value="1"/>
</dbReference>
<reference evidence="7 8" key="1">
    <citation type="submission" date="2016-11" db="EMBL/GenBank/DDBJ databases">
        <title>The macronuclear genome of Stentor coeruleus: a giant cell with tiny introns.</title>
        <authorList>
            <person name="Slabodnick M."/>
            <person name="Ruby J.G."/>
            <person name="Reiff S.B."/>
            <person name="Swart E.C."/>
            <person name="Gosai S."/>
            <person name="Prabakaran S."/>
            <person name="Witkowska E."/>
            <person name="Larue G.E."/>
            <person name="Fisher S."/>
            <person name="Freeman R.M."/>
            <person name="Gunawardena J."/>
            <person name="Chu W."/>
            <person name="Stover N.A."/>
            <person name="Gregory B.D."/>
            <person name="Nowacki M."/>
            <person name="Derisi J."/>
            <person name="Roy S.W."/>
            <person name="Marshall W.F."/>
            <person name="Sood P."/>
        </authorList>
    </citation>
    <scope>NUCLEOTIDE SEQUENCE [LARGE SCALE GENOMIC DNA]</scope>
    <source>
        <strain evidence="7">WM001</strain>
    </source>
</reference>
<dbReference type="GO" id="GO:0051301">
    <property type="term" value="P:cell division"/>
    <property type="evidence" value="ECO:0007669"/>
    <property type="project" value="UniProtKB-KW"/>
</dbReference>
<evidence type="ECO:0000256" key="4">
    <source>
        <dbReference type="RuleBase" id="RU000383"/>
    </source>
</evidence>
<accession>A0A1R2BNP2</accession>
<dbReference type="Gene3D" id="1.10.472.10">
    <property type="entry name" value="Cyclin-like"/>
    <property type="match status" value="2"/>
</dbReference>
<dbReference type="CDD" id="cd20537">
    <property type="entry name" value="CYCLIN_CCNO-like_rpt2"/>
    <property type="match status" value="1"/>
</dbReference>
<feature type="domain" description="Cyclin C-terminal" evidence="6">
    <location>
        <begin position="187"/>
        <end position="299"/>
    </location>
</feature>
<keyword evidence="2 4" id="KW-0195">Cyclin</keyword>
<dbReference type="InterPro" id="IPR006671">
    <property type="entry name" value="Cyclin_N"/>
</dbReference>
<dbReference type="Pfam" id="PF00134">
    <property type="entry name" value="Cyclin_N"/>
    <property type="match status" value="1"/>
</dbReference>